<protein>
    <submittedName>
        <fullName evidence="1">Uncharacterized protein</fullName>
    </submittedName>
</protein>
<comment type="caution">
    <text evidence="1">The sequence shown here is derived from an EMBL/GenBank/DDBJ whole genome shotgun (WGS) entry which is preliminary data.</text>
</comment>
<evidence type="ECO:0000313" key="1">
    <source>
        <dbReference type="EMBL" id="MCE9237995.1"/>
    </source>
</evidence>
<dbReference type="EMBL" id="JAHYQA010000006">
    <property type="protein sequence ID" value="MCE9237995.1"/>
    <property type="molecule type" value="Genomic_DNA"/>
</dbReference>
<accession>A0AAW4Z855</accession>
<sequence>MNKKVIPRYYKCSLDGKHWWSTFATSTGQAKQAYIHMLDGCADDCFLSIICRIDSPKTTQAFKDNAKYRGIPFAYVGMNVKVHGDKGIIVGHNSSANLDVYFLEGDNKGKKLNCHPNWKIQYFSKNWRLIKEF</sequence>
<name>A0AAW4Z855_BACT4</name>
<dbReference type="AlphaFoldDB" id="A0AAW4Z855"/>
<proteinExistence type="predicted"/>
<dbReference type="RefSeq" id="WP_002560433.1">
    <property type="nucleotide sequence ID" value="NZ_JAHYQA010000006.1"/>
</dbReference>
<dbReference type="Proteomes" id="UP001200544">
    <property type="component" value="Unassembled WGS sequence"/>
</dbReference>
<organism evidence="1 2">
    <name type="scientific">Bacteroides thetaiotaomicron</name>
    <dbReference type="NCBI Taxonomy" id="818"/>
    <lineage>
        <taxon>Bacteria</taxon>
        <taxon>Pseudomonadati</taxon>
        <taxon>Bacteroidota</taxon>
        <taxon>Bacteroidia</taxon>
        <taxon>Bacteroidales</taxon>
        <taxon>Bacteroidaceae</taxon>
        <taxon>Bacteroides</taxon>
    </lineage>
</organism>
<gene>
    <name evidence="1" type="ORF">K0H07_12670</name>
</gene>
<evidence type="ECO:0000313" key="2">
    <source>
        <dbReference type="Proteomes" id="UP001200544"/>
    </source>
</evidence>
<reference evidence="1" key="1">
    <citation type="submission" date="2021-07" db="EMBL/GenBank/DDBJ databases">
        <title>Comparative genomics of Bacteroides fragilis group isolates reveals species-dependent resistance mechanisms and validates clinical tools for resistance prediction.</title>
        <authorList>
            <person name="Wallace M.J."/>
            <person name="Jean S."/>
            <person name="Wallace M.A."/>
            <person name="Carey-Ann B.D."/>
            <person name="Dantas G."/>
        </authorList>
    </citation>
    <scope>NUCLEOTIDE SEQUENCE</scope>
    <source>
        <strain evidence="1">BJH_160</strain>
    </source>
</reference>